<keyword evidence="1" id="KW-0472">Membrane</keyword>
<sequence length="317" mass="36754">MEAIADKIRYYRKEIPSPAFYALGSPSLWLAIGLATLIVALLLFDLYLRISQHTYLLENYEQLWITVCEIPMLLGLMQAYFQGIERRYRSINRETKRIHFRTPQGALVKEKLSHLRKIFAHDGDLDALARNLIEEWEWRREIKIRAKDPLILRATGFFKLPSPGNFAGYLTGFMAILAGIVIATLPKEIIFSDAEQLLADAEKLIIQLWLLIAIPIAVCVLPCAVILVGVKQVGEAILERVNDQFLSHMAFYRFILELLELHDRGEELLLRKTRAWAYWSIRLSIAPIKDVPRVWRRIQRAKALARRNVKTWNDIQH</sequence>
<dbReference type="EMBL" id="JAWJUL010000038">
    <property type="protein sequence ID" value="MDV3440159.1"/>
    <property type="molecule type" value="Genomic_DNA"/>
</dbReference>
<reference evidence="2 3" key="1">
    <citation type="submission" date="2023-10" db="EMBL/GenBank/DDBJ databases">
        <title>Pseudomonas otitidis isolated from a paediatric patient with cystic fibrosis in Chile.</title>
        <authorList>
            <person name="Amsteins-Romero L."/>
            <person name="Opazo-Capurro A."/>
            <person name="Matus-Kohler M."/>
            <person name="Gonzalez-Rocha G."/>
        </authorList>
    </citation>
    <scope>NUCLEOTIDE SEQUENCE [LARGE SCALE GENOMIC DNA]</scope>
    <source>
        <strain evidence="2 3">P-714</strain>
    </source>
</reference>
<feature type="transmembrane region" description="Helical" evidence="1">
    <location>
        <begin position="20"/>
        <end position="43"/>
    </location>
</feature>
<dbReference type="RefSeq" id="WP_309042254.1">
    <property type="nucleotide sequence ID" value="NZ_CP133395.1"/>
</dbReference>
<dbReference type="Proteomes" id="UP001273935">
    <property type="component" value="Unassembled WGS sequence"/>
</dbReference>
<evidence type="ECO:0000313" key="2">
    <source>
        <dbReference type="EMBL" id="MDV3440159.1"/>
    </source>
</evidence>
<protein>
    <recommendedName>
        <fullName evidence="4">MotA/TolQ/ExbB proton channel domain-containing protein</fullName>
    </recommendedName>
</protein>
<keyword evidence="1" id="KW-0812">Transmembrane</keyword>
<evidence type="ECO:0000313" key="3">
    <source>
        <dbReference type="Proteomes" id="UP001273935"/>
    </source>
</evidence>
<feature type="transmembrane region" description="Helical" evidence="1">
    <location>
        <begin position="205"/>
        <end position="230"/>
    </location>
</feature>
<name>A0ABU3XQF4_9GAMM</name>
<evidence type="ECO:0000256" key="1">
    <source>
        <dbReference type="SAM" id="Phobius"/>
    </source>
</evidence>
<keyword evidence="1" id="KW-1133">Transmembrane helix</keyword>
<accession>A0ABU3XQF4</accession>
<comment type="caution">
    <text evidence="2">The sequence shown here is derived from an EMBL/GenBank/DDBJ whole genome shotgun (WGS) entry which is preliminary data.</text>
</comment>
<proteinExistence type="predicted"/>
<keyword evidence="3" id="KW-1185">Reference proteome</keyword>
<evidence type="ECO:0008006" key="4">
    <source>
        <dbReference type="Google" id="ProtNLM"/>
    </source>
</evidence>
<gene>
    <name evidence="2" type="ORF">R0G64_12040</name>
</gene>
<organism evidence="2 3">
    <name type="scientific">Metapseudomonas otitidis</name>
    <dbReference type="NCBI Taxonomy" id="319939"/>
    <lineage>
        <taxon>Bacteria</taxon>
        <taxon>Pseudomonadati</taxon>
        <taxon>Pseudomonadota</taxon>
        <taxon>Gammaproteobacteria</taxon>
        <taxon>Pseudomonadales</taxon>
        <taxon>Pseudomonadaceae</taxon>
        <taxon>Metapseudomonas</taxon>
    </lineage>
</organism>
<feature type="transmembrane region" description="Helical" evidence="1">
    <location>
        <begin position="63"/>
        <end position="81"/>
    </location>
</feature>
<feature type="transmembrane region" description="Helical" evidence="1">
    <location>
        <begin position="166"/>
        <end position="185"/>
    </location>
</feature>